<dbReference type="Gene3D" id="3.60.15.10">
    <property type="entry name" value="Ribonuclease Z/Hydroxyacylglutathione hydrolase-like"/>
    <property type="match status" value="1"/>
</dbReference>
<dbReference type="Proteomes" id="UP000230353">
    <property type="component" value="Unassembled WGS sequence"/>
</dbReference>
<dbReference type="AlphaFoldDB" id="A0A2H0WM08"/>
<dbReference type="PANTHER" id="PTHR30619">
    <property type="entry name" value="DNA INTERNALIZATION/COMPETENCE PROTEIN COMEC/REC2"/>
    <property type="match status" value="1"/>
</dbReference>
<proteinExistence type="predicted"/>
<dbReference type="Pfam" id="PF00753">
    <property type="entry name" value="Lactamase_B"/>
    <property type="match status" value="1"/>
</dbReference>
<dbReference type="InterPro" id="IPR035681">
    <property type="entry name" value="ComA-like_MBL"/>
</dbReference>
<gene>
    <name evidence="3" type="ORF">COT67_00230</name>
</gene>
<organism evidence="3 4">
    <name type="scientific">Candidatus Tagabacteria bacterium CG09_land_8_20_14_0_10_41_14</name>
    <dbReference type="NCBI Taxonomy" id="1975021"/>
    <lineage>
        <taxon>Bacteria</taxon>
        <taxon>Candidatus Tagaibacteriota</taxon>
    </lineage>
</organism>
<sequence length="285" mass="31706">MVKIKKYFRFYFILFLFACVVLVWYAVFAEGRSGLEVYFLDVGQGDAIFVQAENGNQMLIDAGPNKNVLRQLAGAMPFYDRTIDVVLATHPDLDHIGGLPEVFGRYKVDLVIEPGMVADSGEYLAFDKAVEEAGAKRIFARRGMKINLSDEVYLLILFPNVDVSSWSANDASIIAKLVYGNTSFLLMGDSPQKIEKYLVSLDKENLDVDVLKVGHHGSKTSSSEIFVGYASPEYAIISVGADNRYGHPHQEVLDILNKFGVQILRTDENGTVKIKSDGQKVFVNF</sequence>
<reference evidence="4" key="1">
    <citation type="submission" date="2017-09" db="EMBL/GenBank/DDBJ databases">
        <title>Depth-based differentiation of microbial function through sediment-hosted aquifers and enrichment of novel symbionts in the deep terrestrial subsurface.</title>
        <authorList>
            <person name="Probst A.J."/>
            <person name="Ladd B."/>
            <person name="Jarett J.K."/>
            <person name="Geller-Mcgrath D.E."/>
            <person name="Sieber C.M.K."/>
            <person name="Emerson J.B."/>
            <person name="Anantharaman K."/>
            <person name="Thomas B.C."/>
            <person name="Malmstrom R."/>
            <person name="Stieglmeier M."/>
            <person name="Klingl A."/>
            <person name="Woyke T."/>
            <person name="Ryan C.M."/>
            <person name="Banfield J.F."/>
        </authorList>
    </citation>
    <scope>NUCLEOTIDE SEQUENCE [LARGE SCALE GENOMIC DNA]</scope>
</reference>
<keyword evidence="1" id="KW-0472">Membrane</keyword>
<dbReference type="InterPro" id="IPR052159">
    <property type="entry name" value="Competence_DNA_uptake"/>
</dbReference>
<feature type="domain" description="Metallo-beta-lactamase" evidence="2">
    <location>
        <begin position="44"/>
        <end position="241"/>
    </location>
</feature>
<feature type="transmembrane region" description="Helical" evidence="1">
    <location>
        <begin position="7"/>
        <end position="27"/>
    </location>
</feature>
<dbReference type="InterPro" id="IPR036866">
    <property type="entry name" value="RibonucZ/Hydroxyglut_hydro"/>
</dbReference>
<evidence type="ECO:0000259" key="2">
    <source>
        <dbReference type="SMART" id="SM00849"/>
    </source>
</evidence>
<dbReference type="SMART" id="SM00849">
    <property type="entry name" value="Lactamase_B"/>
    <property type="match status" value="1"/>
</dbReference>
<keyword evidence="1" id="KW-0812">Transmembrane</keyword>
<dbReference type="CDD" id="cd07731">
    <property type="entry name" value="ComA-like_MBL-fold"/>
    <property type="match status" value="1"/>
</dbReference>
<accession>A0A2H0WM08</accession>
<evidence type="ECO:0000313" key="3">
    <source>
        <dbReference type="EMBL" id="PIS13690.1"/>
    </source>
</evidence>
<dbReference type="InterPro" id="IPR001279">
    <property type="entry name" value="Metallo-B-lactamas"/>
</dbReference>
<keyword evidence="1" id="KW-1133">Transmembrane helix</keyword>
<comment type="caution">
    <text evidence="3">The sequence shown here is derived from an EMBL/GenBank/DDBJ whole genome shotgun (WGS) entry which is preliminary data.</text>
</comment>
<dbReference type="EMBL" id="PEZL01000005">
    <property type="protein sequence ID" value="PIS13690.1"/>
    <property type="molecule type" value="Genomic_DNA"/>
</dbReference>
<evidence type="ECO:0000313" key="4">
    <source>
        <dbReference type="Proteomes" id="UP000230353"/>
    </source>
</evidence>
<dbReference type="SUPFAM" id="SSF56281">
    <property type="entry name" value="Metallo-hydrolase/oxidoreductase"/>
    <property type="match status" value="1"/>
</dbReference>
<name>A0A2H0WM08_9BACT</name>
<protein>
    <recommendedName>
        <fullName evidence="2">Metallo-beta-lactamase domain-containing protein</fullName>
    </recommendedName>
</protein>
<evidence type="ECO:0000256" key="1">
    <source>
        <dbReference type="SAM" id="Phobius"/>
    </source>
</evidence>
<dbReference type="PANTHER" id="PTHR30619:SF7">
    <property type="entry name" value="BETA-LACTAMASE DOMAIN PROTEIN"/>
    <property type="match status" value="1"/>
</dbReference>